<dbReference type="SFLD" id="SFLDF00324">
    <property type="entry name" value="bacteriocin_maturation"/>
    <property type="match status" value="1"/>
</dbReference>
<comment type="cofactor">
    <cofactor evidence="1">
        <name>[4Fe-4S] cluster</name>
        <dbReference type="ChEBI" id="CHEBI:49883"/>
    </cofactor>
</comment>
<name>A0ABW5GR39_9PSEU</name>
<keyword evidence="2" id="KW-0949">S-adenosyl-L-methionine</keyword>
<dbReference type="RefSeq" id="WP_345391821.1">
    <property type="nucleotide sequence ID" value="NZ_BAABHG010000005.1"/>
</dbReference>
<protein>
    <submittedName>
        <fullName evidence="7">RiPP maturation radical SAM C-methyltransferase</fullName>
    </submittedName>
</protein>
<dbReference type="InterPro" id="IPR007197">
    <property type="entry name" value="rSAM"/>
</dbReference>
<dbReference type="NCBIfam" id="TIGR03975">
    <property type="entry name" value="rSAM_ocin_1"/>
    <property type="match status" value="1"/>
</dbReference>
<evidence type="ECO:0000256" key="3">
    <source>
        <dbReference type="ARBA" id="ARBA00022723"/>
    </source>
</evidence>
<evidence type="ECO:0000256" key="1">
    <source>
        <dbReference type="ARBA" id="ARBA00001966"/>
    </source>
</evidence>
<keyword evidence="3" id="KW-0479">Metal-binding</keyword>
<dbReference type="PROSITE" id="PS51332">
    <property type="entry name" value="B12_BINDING"/>
    <property type="match status" value="1"/>
</dbReference>
<reference evidence="8" key="1">
    <citation type="journal article" date="2019" name="Int. J. Syst. Evol. Microbiol.">
        <title>The Global Catalogue of Microorganisms (GCM) 10K type strain sequencing project: providing services to taxonomists for standard genome sequencing and annotation.</title>
        <authorList>
            <consortium name="The Broad Institute Genomics Platform"/>
            <consortium name="The Broad Institute Genome Sequencing Center for Infectious Disease"/>
            <person name="Wu L."/>
            <person name="Ma J."/>
        </authorList>
    </citation>
    <scope>NUCLEOTIDE SEQUENCE [LARGE SCALE GENOMIC DNA]</scope>
    <source>
        <strain evidence="8">CGMCC 4.7643</strain>
    </source>
</reference>
<dbReference type="SUPFAM" id="SSF102114">
    <property type="entry name" value="Radical SAM enzymes"/>
    <property type="match status" value="1"/>
</dbReference>
<dbReference type="Proteomes" id="UP001597419">
    <property type="component" value="Unassembled WGS sequence"/>
</dbReference>
<dbReference type="InterPro" id="IPR006638">
    <property type="entry name" value="Elp3/MiaA/NifB-like_rSAM"/>
</dbReference>
<dbReference type="SFLD" id="SFLDS00029">
    <property type="entry name" value="Radical_SAM"/>
    <property type="match status" value="1"/>
</dbReference>
<dbReference type="InterPro" id="IPR058240">
    <property type="entry name" value="rSAM_sf"/>
</dbReference>
<evidence type="ECO:0000256" key="5">
    <source>
        <dbReference type="ARBA" id="ARBA00023014"/>
    </source>
</evidence>
<keyword evidence="8" id="KW-1185">Reference proteome</keyword>
<dbReference type="PANTHER" id="PTHR43409">
    <property type="entry name" value="ANAEROBIC MAGNESIUM-PROTOPORPHYRIN IX MONOMETHYL ESTER CYCLASE-RELATED"/>
    <property type="match status" value="1"/>
</dbReference>
<proteinExistence type="predicted"/>
<organism evidence="7 8">
    <name type="scientific">Amycolatopsis samaneae</name>
    <dbReference type="NCBI Taxonomy" id="664691"/>
    <lineage>
        <taxon>Bacteria</taxon>
        <taxon>Bacillati</taxon>
        <taxon>Actinomycetota</taxon>
        <taxon>Actinomycetes</taxon>
        <taxon>Pseudonocardiales</taxon>
        <taxon>Pseudonocardiaceae</taxon>
        <taxon>Amycolatopsis</taxon>
    </lineage>
</organism>
<dbReference type="InterPro" id="IPR023404">
    <property type="entry name" value="rSAM_horseshoe"/>
</dbReference>
<dbReference type="PANTHER" id="PTHR43409:SF7">
    <property type="entry name" value="BLL1977 PROTEIN"/>
    <property type="match status" value="1"/>
</dbReference>
<evidence type="ECO:0000256" key="2">
    <source>
        <dbReference type="ARBA" id="ARBA00022691"/>
    </source>
</evidence>
<dbReference type="InterPro" id="IPR051198">
    <property type="entry name" value="BchE-like"/>
</dbReference>
<feature type="domain" description="B12-binding" evidence="6">
    <location>
        <begin position="57"/>
        <end position="209"/>
    </location>
</feature>
<dbReference type="InterPro" id="IPR006158">
    <property type="entry name" value="Cobalamin-bd"/>
</dbReference>
<evidence type="ECO:0000256" key="4">
    <source>
        <dbReference type="ARBA" id="ARBA00023004"/>
    </source>
</evidence>
<keyword evidence="4" id="KW-0408">Iron</keyword>
<dbReference type="SMART" id="SM00729">
    <property type="entry name" value="Elp3"/>
    <property type="match status" value="1"/>
</dbReference>
<dbReference type="Gene3D" id="3.40.50.280">
    <property type="entry name" value="Cobalamin-binding domain"/>
    <property type="match status" value="1"/>
</dbReference>
<dbReference type="SFLD" id="SFLDG01082">
    <property type="entry name" value="B12-binding_domain_containing"/>
    <property type="match status" value="1"/>
</dbReference>
<keyword evidence="5" id="KW-0411">Iron-sulfur</keyword>
<sequence length="616" mass="68359">MRLSLVSMPWQALDTPSLPIGLLTECVRRTGADRPVSEYHGNLAWAAYLISATNGELGPAEYTTVSEMVFHGIGDWVFAGSLCGNGGWARDRLARYAGHRGLDVSAAVGMRALVDGFIDEAAAEVLAQRPDVVGFTSTFMQNVPSLALARRLKRLRPDLRVVFGGGNCDGPMGHALHRNYGFVDYVVRGEGEAVFPRLLDRIEAGAPVADLPGVCWRRGTGSVANPPSRTPLGIGAVPAPNYDRWKADFDASPIADHLTPWLVVEGARGCWWGEKHQCTFCGLNGSSIRFRSKPAEVFWEELADLVRRHRILDVVPVDNIMDMDYVRTLLPLVEKSGWDLRIHYEIKSNLRTEQVAALAAAGVVNVQPGIENLSGRVLGIMDKGVDGATNVRLLRDGENNDMTIEWNYLYGFPGEQPEDYLTVIEQLPALVHLQPPSVANRIVLERYSPNYDRPEIGFARRRPAEFYRHVYDLPEDELSGLAYFFDTDEQGITGEVVAALRAAVAAWRSGHHTSTLLLRVDEPTVLEIEDDRRGWPRRTHRLLGWEAAAYRELDRCQTGTALAKRLRAKGFEIDGEVLGAWLEDQRRHGLVFVDGGRWVAIATRNVPIRMPETIGA</sequence>
<dbReference type="InterPro" id="IPR023984">
    <property type="entry name" value="rSAM_ocin_1"/>
</dbReference>
<evidence type="ECO:0000313" key="8">
    <source>
        <dbReference type="Proteomes" id="UP001597419"/>
    </source>
</evidence>
<dbReference type="Pfam" id="PF02310">
    <property type="entry name" value="B12-binding"/>
    <property type="match status" value="1"/>
</dbReference>
<evidence type="ECO:0000313" key="7">
    <source>
        <dbReference type="EMBL" id="MFD2463311.1"/>
    </source>
</evidence>
<dbReference type="EMBL" id="JBHUKU010000020">
    <property type="protein sequence ID" value="MFD2463311.1"/>
    <property type="molecule type" value="Genomic_DNA"/>
</dbReference>
<dbReference type="CDD" id="cd02068">
    <property type="entry name" value="radical_SAM_B12_BD"/>
    <property type="match status" value="1"/>
</dbReference>
<dbReference type="Gene3D" id="3.80.30.20">
    <property type="entry name" value="tm_1862 like domain"/>
    <property type="match status" value="1"/>
</dbReference>
<comment type="caution">
    <text evidence="7">The sequence shown here is derived from an EMBL/GenBank/DDBJ whole genome shotgun (WGS) entry which is preliminary data.</text>
</comment>
<gene>
    <name evidence="7" type="ORF">ACFSYJ_32190</name>
</gene>
<accession>A0ABW5GR39</accession>
<evidence type="ECO:0000259" key="6">
    <source>
        <dbReference type="PROSITE" id="PS51332"/>
    </source>
</evidence>